<reference evidence="2 3" key="1">
    <citation type="submission" date="2016-10" db="EMBL/GenBank/DDBJ databases">
        <authorList>
            <person name="de Groot N.N."/>
        </authorList>
    </citation>
    <scope>NUCLEOTIDE SEQUENCE [LARGE SCALE GENOMIC DNA]</scope>
    <source>
        <strain evidence="2 3">DSM 8512</strain>
    </source>
</reference>
<dbReference type="Proteomes" id="UP000199054">
    <property type="component" value="Unassembled WGS sequence"/>
</dbReference>
<dbReference type="STRING" id="34002.SAMN04489859_107011"/>
<gene>
    <name evidence="2" type="ORF">SAMN04489859_107011</name>
</gene>
<evidence type="ECO:0000259" key="1">
    <source>
        <dbReference type="Pfam" id="PF03413"/>
    </source>
</evidence>
<dbReference type="RefSeq" id="WP_244519396.1">
    <property type="nucleotide sequence ID" value="NZ_CP067124.1"/>
</dbReference>
<dbReference type="Pfam" id="PF03413">
    <property type="entry name" value="PepSY"/>
    <property type="match status" value="1"/>
</dbReference>
<keyword evidence="3" id="KW-1185">Reference proteome</keyword>
<dbReference type="AlphaFoldDB" id="A0A1H8NUV2"/>
<protein>
    <submittedName>
        <fullName evidence="2">Peptidase propeptide and YPEB domain-containing protein</fullName>
    </submittedName>
</protein>
<organism evidence="2 3">
    <name type="scientific">Paracoccus alcaliphilus</name>
    <dbReference type="NCBI Taxonomy" id="34002"/>
    <lineage>
        <taxon>Bacteria</taxon>
        <taxon>Pseudomonadati</taxon>
        <taxon>Pseudomonadota</taxon>
        <taxon>Alphaproteobacteria</taxon>
        <taxon>Rhodobacterales</taxon>
        <taxon>Paracoccaceae</taxon>
        <taxon>Paracoccus</taxon>
    </lineage>
</organism>
<dbReference type="EMBL" id="FODE01000070">
    <property type="protein sequence ID" value="SEO33128.1"/>
    <property type="molecule type" value="Genomic_DNA"/>
</dbReference>
<evidence type="ECO:0000313" key="3">
    <source>
        <dbReference type="Proteomes" id="UP000199054"/>
    </source>
</evidence>
<proteinExistence type="predicted"/>
<evidence type="ECO:0000313" key="2">
    <source>
        <dbReference type="EMBL" id="SEO33128.1"/>
    </source>
</evidence>
<sequence length="109" mass="12029">MSRFTPPMSCLAALFALSPLTGGGQPANDSAPDYEMARDAVSRGEFLPLEEILAIVSRDHPGQIIEIELEFEDGVWEYEVELVTPDGRLIEIDLDAATGEILEYEEDDD</sequence>
<name>A0A1H8NUV2_9RHOB</name>
<feature type="domain" description="PepSY" evidence="1">
    <location>
        <begin position="47"/>
        <end position="105"/>
    </location>
</feature>
<dbReference type="Gene3D" id="3.10.450.40">
    <property type="match status" value="1"/>
</dbReference>
<dbReference type="InterPro" id="IPR025711">
    <property type="entry name" value="PepSY"/>
</dbReference>
<accession>A0A1H8NUV2</accession>